<reference evidence="1" key="1">
    <citation type="journal article" date="2015" name="Nature">
        <title>Complex archaea that bridge the gap between prokaryotes and eukaryotes.</title>
        <authorList>
            <person name="Spang A."/>
            <person name="Saw J.H."/>
            <person name="Jorgensen S.L."/>
            <person name="Zaremba-Niedzwiedzka K."/>
            <person name="Martijn J."/>
            <person name="Lind A.E."/>
            <person name="van Eijk R."/>
            <person name="Schleper C."/>
            <person name="Guy L."/>
            <person name="Ettema T.J."/>
        </authorList>
    </citation>
    <scope>NUCLEOTIDE SEQUENCE</scope>
</reference>
<dbReference type="EMBL" id="LAZR01033471">
    <property type="protein sequence ID" value="KKL47983.1"/>
    <property type="molecule type" value="Genomic_DNA"/>
</dbReference>
<accession>A0A0F9CF34</accession>
<dbReference type="AlphaFoldDB" id="A0A0F9CF34"/>
<evidence type="ECO:0000313" key="1">
    <source>
        <dbReference type="EMBL" id="KKL47983.1"/>
    </source>
</evidence>
<comment type="caution">
    <text evidence="1">The sequence shown here is derived from an EMBL/GenBank/DDBJ whole genome shotgun (WGS) entry which is preliminary data.</text>
</comment>
<sequence length="80" mass="9372">MDNVINLAQEREKRVVEIVVDEIDFDKLREFLDTLEPDDYDMRLDALSLAIKQVSTDAYYYGPETVVSVAKEFYEFLKDS</sequence>
<organism evidence="1">
    <name type="scientific">marine sediment metagenome</name>
    <dbReference type="NCBI Taxonomy" id="412755"/>
    <lineage>
        <taxon>unclassified sequences</taxon>
        <taxon>metagenomes</taxon>
        <taxon>ecological metagenomes</taxon>
    </lineage>
</organism>
<proteinExistence type="predicted"/>
<name>A0A0F9CF34_9ZZZZ</name>
<protein>
    <submittedName>
        <fullName evidence="1">Uncharacterized protein</fullName>
    </submittedName>
</protein>
<gene>
    <name evidence="1" type="ORF">LCGC14_2330080</name>
</gene>